<feature type="region of interest" description="Disordered" evidence="1">
    <location>
        <begin position="1"/>
        <end position="133"/>
    </location>
</feature>
<dbReference type="AlphaFoldDB" id="A0AAW0BM55"/>
<evidence type="ECO:0000313" key="2">
    <source>
        <dbReference type="EMBL" id="KAK7027425.1"/>
    </source>
</evidence>
<sequence>MPAKSIQRVRRVSPDVPSDPKPRSSGRLRKPSAKALGVTEGESLILQRLDELGSGGEDSTPPPDPTDGTYHPRVGRSPGKGKSTSKNRVVPSRSSVAVGTVEVQDIKMESPPPSTPVLRPISDTEDNLPSPSTLFVKKDGIKLSDTGNRQVKLPKADTTAAEGTVVSENYVSRLKATLERVSGSKARVNSKSSSSSDVVPEKLMLEDTVQPVTPARKSGKHKGSAKDDDEVDSHSKGDGVGQKSSVFSGAVSLLDEDEDDVGSEVEDESSSPNVDPLLDEECIHPHLVDLYRSLRWINSLRRSKFIGYTNIEDAFDDFKPVSYGGLVDTLNPRVRSKLVRSVLFMEYKDFKNPSRVPLAAFSRNWECLRLPRHEGVRSAAFVLTGVCMQSYIAQGREVGQSYVKQLHVRPIENDWAVFQANVGTFFNDDKLHAPGRRSTLVFQTKCEGWSPRQFDKESDKLASTPYSSPSKDTKTRAVDVPGPSGDTKESDVALVNILRTGAPPYRLFEEGVPLYDGRTRPGVKGFRFEPADWDTYTELATYPHPEVEANSLVTVVFTLTGFRGTTSNHHTVHFNALFAIVLGKVDG</sequence>
<evidence type="ECO:0000256" key="1">
    <source>
        <dbReference type="SAM" id="MobiDB-lite"/>
    </source>
</evidence>
<organism evidence="2 3">
    <name type="scientific">Paramarasmius palmivorus</name>
    <dbReference type="NCBI Taxonomy" id="297713"/>
    <lineage>
        <taxon>Eukaryota</taxon>
        <taxon>Fungi</taxon>
        <taxon>Dikarya</taxon>
        <taxon>Basidiomycota</taxon>
        <taxon>Agaricomycotina</taxon>
        <taxon>Agaricomycetes</taxon>
        <taxon>Agaricomycetidae</taxon>
        <taxon>Agaricales</taxon>
        <taxon>Marasmiineae</taxon>
        <taxon>Marasmiaceae</taxon>
        <taxon>Paramarasmius</taxon>
    </lineage>
</organism>
<name>A0AAW0BM55_9AGAR</name>
<feature type="compositionally biased region" description="Low complexity" evidence="1">
    <location>
        <begin position="183"/>
        <end position="198"/>
    </location>
</feature>
<dbReference type="EMBL" id="JAYKXP010000096">
    <property type="protein sequence ID" value="KAK7027425.1"/>
    <property type="molecule type" value="Genomic_DNA"/>
</dbReference>
<comment type="caution">
    <text evidence="2">The sequence shown here is derived from an EMBL/GenBank/DDBJ whole genome shotgun (WGS) entry which is preliminary data.</text>
</comment>
<feature type="compositionally biased region" description="Polar residues" evidence="1">
    <location>
        <begin position="82"/>
        <end position="97"/>
    </location>
</feature>
<feature type="region of interest" description="Disordered" evidence="1">
    <location>
        <begin position="453"/>
        <end position="489"/>
    </location>
</feature>
<dbReference type="Proteomes" id="UP001383192">
    <property type="component" value="Unassembled WGS sequence"/>
</dbReference>
<gene>
    <name evidence="2" type="ORF">VNI00_015261</name>
</gene>
<proteinExistence type="predicted"/>
<feature type="region of interest" description="Disordered" evidence="1">
    <location>
        <begin position="145"/>
        <end position="244"/>
    </location>
</feature>
<feature type="region of interest" description="Disordered" evidence="1">
    <location>
        <begin position="256"/>
        <end position="277"/>
    </location>
</feature>
<accession>A0AAW0BM55</accession>
<keyword evidence="3" id="KW-1185">Reference proteome</keyword>
<reference evidence="2 3" key="1">
    <citation type="submission" date="2024-01" db="EMBL/GenBank/DDBJ databases">
        <title>A draft genome for a cacao thread blight-causing isolate of Paramarasmius palmivorus.</title>
        <authorList>
            <person name="Baruah I.K."/>
            <person name="Bukari Y."/>
            <person name="Amoako-Attah I."/>
            <person name="Meinhardt L.W."/>
            <person name="Bailey B.A."/>
            <person name="Cohen S.P."/>
        </authorList>
    </citation>
    <scope>NUCLEOTIDE SEQUENCE [LARGE SCALE GENOMIC DNA]</scope>
    <source>
        <strain evidence="2 3">GH-12</strain>
    </source>
</reference>
<protein>
    <submittedName>
        <fullName evidence="2">Uncharacterized protein</fullName>
    </submittedName>
</protein>
<feature type="compositionally biased region" description="Acidic residues" evidence="1">
    <location>
        <begin position="256"/>
        <end position="269"/>
    </location>
</feature>
<evidence type="ECO:0000313" key="3">
    <source>
        <dbReference type="Proteomes" id="UP001383192"/>
    </source>
</evidence>